<keyword evidence="2" id="KW-1185">Reference proteome</keyword>
<gene>
    <name evidence="1" type="ORF">M0G41_09740</name>
</gene>
<organism evidence="1 2">
    <name type="scientific">Pseudomarimonas salicorniae</name>
    <dbReference type="NCBI Taxonomy" id="2933270"/>
    <lineage>
        <taxon>Bacteria</taxon>
        <taxon>Pseudomonadati</taxon>
        <taxon>Pseudomonadota</taxon>
        <taxon>Gammaproteobacteria</taxon>
        <taxon>Lysobacterales</taxon>
        <taxon>Lysobacteraceae</taxon>
        <taxon>Pseudomarimonas</taxon>
    </lineage>
</organism>
<dbReference type="RefSeq" id="WP_248208701.1">
    <property type="nucleotide sequence ID" value="NZ_JALNMH010000007.1"/>
</dbReference>
<reference evidence="1" key="1">
    <citation type="submission" date="2022-04" db="EMBL/GenBank/DDBJ databases">
        <title>Lysobacter sp. CAU 1642 isolated from sea sand.</title>
        <authorList>
            <person name="Kim W."/>
        </authorList>
    </citation>
    <scope>NUCLEOTIDE SEQUENCE</scope>
    <source>
        <strain evidence="1">CAU 1642</strain>
    </source>
</reference>
<sequence>MQPTDRSSFRPALGAARDDRLRSLAERAQALDALDRRLRQSLPHELAQRVRLANVRQGRLVFLVSAASLSTALRLHTPELLRAAREAGVEASTLTVKVATMQTVPPAETPRAPPLSSAAGRELRAAAASVADPDLRDQLLRMAILAEE</sequence>
<comment type="caution">
    <text evidence="1">The sequence shown here is derived from an EMBL/GenBank/DDBJ whole genome shotgun (WGS) entry which is preliminary data.</text>
</comment>
<evidence type="ECO:0000313" key="2">
    <source>
        <dbReference type="Proteomes" id="UP001431449"/>
    </source>
</evidence>
<dbReference type="Proteomes" id="UP001431449">
    <property type="component" value="Unassembled WGS sequence"/>
</dbReference>
<accession>A0ABT0GIV1</accession>
<protein>
    <submittedName>
        <fullName evidence="1">DciA family protein</fullName>
    </submittedName>
</protein>
<dbReference type="InterPro" id="IPR007922">
    <property type="entry name" value="DciA-like"/>
</dbReference>
<name>A0ABT0GIV1_9GAMM</name>
<evidence type="ECO:0000313" key="1">
    <source>
        <dbReference type="EMBL" id="MCK7593952.1"/>
    </source>
</evidence>
<dbReference type="Pfam" id="PF05258">
    <property type="entry name" value="DciA"/>
    <property type="match status" value="1"/>
</dbReference>
<proteinExistence type="predicted"/>
<dbReference type="EMBL" id="JALNMH010000007">
    <property type="protein sequence ID" value="MCK7593952.1"/>
    <property type="molecule type" value="Genomic_DNA"/>
</dbReference>